<dbReference type="EMBL" id="CP012677">
    <property type="protein sequence ID" value="ALE93035.1"/>
    <property type="molecule type" value="Genomic_DNA"/>
</dbReference>
<dbReference type="InterPro" id="IPR005149">
    <property type="entry name" value="Tscrpt_reg_PadR_N"/>
</dbReference>
<sequence length="202" mass="22502">MTMTKRSSLALAVLALLEEAPMHPYRMQQLIALRGKDKVINVSQRASLYSTIERLSRDGMIRICEVERDGVRPERSVYEITDTGRATAYGWLTDMLSVPTRGFPDFYAALAHAPILTPEKLQELLASRRELVAAEVAGLLDEITHGSTCLPSILLLDAELLCRTRATELDFIDDVLAALETGTMTWTRESLAELTRANELPL</sequence>
<dbReference type="InterPro" id="IPR052509">
    <property type="entry name" value="Metal_resp_DNA-bind_regulator"/>
</dbReference>
<dbReference type="KEGG" id="aaq:AOC05_13140"/>
<name>A0A0M3UGG0_9MICC</name>
<dbReference type="SUPFAM" id="SSF46785">
    <property type="entry name" value="Winged helix' DNA-binding domain"/>
    <property type="match status" value="1"/>
</dbReference>
<organism evidence="2 3">
    <name type="scientific">Arthrobacter alpinus</name>
    <dbReference type="NCBI Taxonomy" id="656366"/>
    <lineage>
        <taxon>Bacteria</taxon>
        <taxon>Bacillati</taxon>
        <taxon>Actinomycetota</taxon>
        <taxon>Actinomycetes</taxon>
        <taxon>Micrococcales</taxon>
        <taxon>Micrococcaceae</taxon>
        <taxon>Arthrobacter</taxon>
    </lineage>
</organism>
<proteinExistence type="predicted"/>
<reference evidence="3" key="1">
    <citation type="submission" date="2015-09" db="EMBL/GenBank/DDBJ databases">
        <title>Complete genome of Arthrobacter alpinus strain R3.8.</title>
        <authorList>
            <person name="See-Too W.S."/>
            <person name="Chan K.G."/>
        </authorList>
    </citation>
    <scope>NUCLEOTIDE SEQUENCE [LARGE SCALE GENOMIC DNA]</scope>
    <source>
        <strain evidence="3">R3.8</strain>
    </source>
</reference>
<dbReference type="PANTHER" id="PTHR33169:SF27">
    <property type="entry name" value="TRANSCRIPTIONAL REGULATOR PADR FAMILY PROTEIN"/>
    <property type="match status" value="1"/>
</dbReference>
<dbReference type="PANTHER" id="PTHR33169">
    <property type="entry name" value="PADR-FAMILY TRANSCRIPTIONAL REGULATOR"/>
    <property type="match status" value="1"/>
</dbReference>
<feature type="domain" description="Transcription regulator PadR N-terminal" evidence="1">
    <location>
        <begin position="13"/>
        <end position="87"/>
    </location>
</feature>
<dbReference type="Proteomes" id="UP000062833">
    <property type="component" value="Chromosome"/>
</dbReference>
<dbReference type="Pfam" id="PF03551">
    <property type="entry name" value="PadR"/>
    <property type="match status" value="1"/>
</dbReference>
<dbReference type="Gene3D" id="1.10.10.10">
    <property type="entry name" value="Winged helix-like DNA-binding domain superfamily/Winged helix DNA-binding domain"/>
    <property type="match status" value="1"/>
</dbReference>
<dbReference type="OrthoDB" id="8443918at2"/>
<accession>A0A0M3UGG0</accession>
<gene>
    <name evidence="2" type="ORF">AOC05_13140</name>
</gene>
<dbReference type="InterPro" id="IPR036390">
    <property type="entry name" value="WH_DNA-bd_sf"/>
</dbReference>
<evidence type="ECO:0000313" key="3">
    <source>
        <dbReference type="Proteomes" id="UP000062833"/>
    </source>
</evidence>
<evidence type="ECO:0000259" key="1">
    <source>
        <dbReference type="Pfam" id="PF03551"/>
    </source>
</evidence>
<evidence type="ECO:0000313" key="2">
    <source>
        <dbReference type="EMBL" id="ALE93035.1"/>
    </source>
</evidence>
<dbReference type="PATRIC" id="fig|656366.3.peg.2835"/>
<dbReference type="AlphaFoldDB" id="A0A0M3UGG0"/>
<dbReference type="InterPro" id="IPR036388">
    <property type="entry name" value="WH-like_DNA-bd_sf"/>
</dbReference>
<protein>
    <recommendedName>
        <fullName evidence="1">Transcription regulator PadR N-terminal domain-containing protein</fullName>
    </recommendedName>
</protein>
<keyword evidence="3" id="KW-1185">Reference proteome</keyword>